<reference evidence="2 3" key="1">
    <citation type="submission" date="2024-05" db="EMBL/GenBank/DDBJ databases">
        <authorList>
            <person name="Yi C."/>
        </authorList>
    </citation>
    <scope>NUCLEOTIDE SEQUENCE [LARGE SCALE GENOMIC DNA]</scope>
    <source>
        <strain evidence="2 3">XS13</strain>
    </source>
</reference>
<organism evidence="2 3">
    <name type="scientific">Citricoccus nitrophenolicus</name>
    <dbReference type="NCBI Taxonomy" id="863575"/>
    <lineage>
        <taxon>Bacteria</taxon>
        <taxon>Bacillati</taxon>
        <taxon>Actinomycetota</taxon>
        <taxon>Actinomycetes</taxon>
        <taxon>Micrococcales</taxon>
        <taxon>Micrococcaceae</taxon>
        <taxon>Citricoccus</taxon>
    </lineage>
</organism>
<dbReference type="InterPro" id="IPR057767">
    <property type="entry name" value="UGSC-like_dom"/>
</dbReference>
<evidence type="ECO:0000313" key="2">
    <source>
        <dbReference type="EMBL" id="MEO9247388.1"/>
    </source>
</evidence>
<name>A0ABV0IHB8_9MICC</name>
<accession>A0ABV0IHB8</accession>
<keyword evidence="3" id="KW-1185">Reference proteome</keyword>
<dbReference type="Proteomes" id="UP001484097">
    <property type="component" value="Unassembled WGS sequence"/>
</dbReference>
<evidence type="ECO:0000313" key="3">
    <source>
        <dbReference type="Proteomes" id="UP001484097"/>
    </source>
</evidence>
<dbReference type="EMBL" id="JBDXMX010000002">
    <property type="protein sequence ID" value="MEO9247388.1"/>
    <property type="molecule type" value="Genomic_DNA"/>
</dbReference>
<evidence type="ECO:0000259" key="1">
    <source>
        <dbReference type="Pfam" id="PF24696"/>
    </source>
</evidence>
<gene>
    <name evidence="2" type="ORF">ABDK96_06820</name>
</gene>
<dbReference type="NCBIfam" id="NF041046">
    <property type="entry name" value="UGSC_fam"/>
    <property type="match status" value="1"/>
</dbReference>
<proteinExistence type="predicted"/>
<comment type="caution">
    <text evidence="2">The sequence shown here is derived from an EMBL/GenBank/DDBJ whole genome shotgun (WGS) entry which is preliminary data.</text>
</comment>
<sequence length="181" mass="18959">MTTLEVLIDPTGAAERGSDTTLSPRPGTLAGLRVGLLDNTKPNATTLLEALGEALRRRHGVGAVTMYTKDYFGTPVQDELRDEIVRECDVVVTAVGDCGSCSAATVQDGIIFERHGLPAVSIVSDSFLLSGQAMASLQGFPGYDFLAARHPIASLSANELAGRADELMAGVERILGAEVTA</sequence>
<feature type="domain" description="UGSC-like" evidence="1">
    <location>
        <begin position="7"/>
        <end position="176"/>
    </location>
</feature>
<dbReference type="InterPro" id="IPR049831">
    <property type="entry name" value="UGSC_seleno"/>
</dbReference>
<dbReference type="Pfam" id="PF24696">
    <property type="entry name" value="UGSC"/>
    <property type="match status" value="1"/>
</dbReference>
<protein>
    <submittedName>
        <fullName evidence="2">UGSC family (Seleno)protein</fullName>
    </submittedName>
</protein>
<dbReference type="RefSeq" id="WP_347919934.1">
    <property type="nucleotide sequence ID" value="NZ_JBDXMX010000002.1"/>
</dbReference>